<feature type="non-terminal residue" evidence="2">
    <location>
        <position position="1"/>
    </location>
</feature>
<gene>
    <name evidence="2" type="ORF">WH47_08506</name>
</gene>
<evidence type="ECO:0000313" key="2">
    <source>
        <dbReference type="EMBL" id="KOC60378.1"/>
    </source>
</evidence>
<dbReference type="EMBL" id="KQ414836">
    <property type="protein sequence ID" value="KOC60378.1"/>
    <property type="molecule type" value="Genomic_DNA"/>
</dbReference>
<keyword evidence="1" id="KW-1133">Transmembrane helix</keyword>
<dbReference type="AlphaFoldDB" id="A0A0L7QP28"/>
<evidence type="ECO:0008006" key="4">
    <source>
        <dbReference type="Google" id="ProtNLM"/>
    </source>
</evidence>
<evidence type="ECO:0000256" key="1">
    <source>
        <dbReference type="SAM" id="Phobius"/>
    </source>
</evidence>
<keyword evidence="1" id="KW-0812">Transmembrane</keyword>
<organism evidence="2 3">
    <name type="scientific">Habropoda laboriosa</name>
    <dbReference type="NCBI Taxonomy" id="597456"/>
    <lineage>
        <taxon>Eukaryota</taxon>
        <taxon>Metazoa</taxon>
        <taxon>Ecdysozoa</taxon>
        <taxon>Arthropoda</taxon>
        <taxon>Hexapoda</taxon>
        <taxon>Insecta</taxon>
        <taxon>Pterygota</taxon>
        <taxon>Neoptera</taxon>
        <taxon>Endopterygota</taxon>
        <taxon>Hymenoptera</taxon>
        <taxon>Apocrita</taxon>
        <taxon>Aculeata</taxon>
        <taxon>Apoidea</taxon>
        <taxon>Anthophila</taxon>
        <taxon>Apidae</taxon>
        <taxon>Habropoda</taxon>
    </lineage>
</organism>
<accession>A0A0L7QP28</accession>
<keyword evidence="3" id="KW-1185">Reference proteome</keyword>
<keyword evidence="1" id="KW-0472">Membrane</keyword>
<dbReference type="Proteomes" id="UP000053825">
    <property type="component" value="Unassembled WGS sequence"/>
</dbReference>
<protein>
    <recommendedName>
        <fullName evidence="4">NADH:ubiquinone reductase (H(+)-translocating)</fullName>
    </recommendedName>
</protein>
<reference evidence="2 3" key="1">
    <citation type="submission" date="2015-07" db="EMBL/GenBank/DDBJ databases">
        <title>The genome of Habropoda laboriosa.</title>
        <authorList>
            <person name="Pan H."/>
            <person name="Kapheim K."/>
        </authorList>
    </citation>
    <scope>NUCLEOTIDE SEQUENCE [LARGE SCALE GENOMIC DNA]</scope>
    <source>
        <strain evidence="2">0110345459</strain>
    </source>
</reference>
<proteinExistence type="predicted"/>
<sequence length="77" mass="9332">IRILFINLEKLAFIHLIIHAIFKSPIFLCTGRFIHYINKRAINFITRFIPFRYPVTYFLRYFDSLQFVSSFLPMTNI</sequence>
<name>A0A0L7QP28_9HYME</name>
<feature type="transmembrane region" description="Helical" evidence="1">
    <location>
        <begin position="12"/>
        <end position="34"/>
    </location>
</feature>
<evidence type="ECO:0000313" key="3">
    <source>
        <dbReference type="Proteomes" id="UP000053825"/>
    </source>
</evidence>